<dbReference type="Proteomes" id="UP000030653">
    <property type="component" value="Unassembled WGS sequence"/>
</dbReference>
<feature type="region of interest" description="Disordered" evidence="1">
    <location>
        <begin position="1"/>
        <end position="25"/>
    </location>
</feature>
<dbReference type="GeneID" id="63686661"/>
<evidence type="ECO:0000313" key="3">
    <source>
        <dbReference type="Proteomes" id="UP000030653"/>
    </source>
</evidence>
<proteinExistence type="predicted"/>
<evidence type="ECO:0000313" key="2">
    <source>
        <dbReference type="EMBL" id="EJU06514.1"/>
    </source>
</evidence>
<feature type="compositionally biased region" description="Pro residues" evidence="1">
    <location>
        <begin position="242"/>
        <end position="253"/>
    </location>
</feature>
<dbReference type="AlphaFoldDB" id="M5GBY3"/>
<feature type="region of interest" description="Disordered" evidence="1">
    <location>
        <begin position="42"/>
        <end position="270"/>
    </location>
</feature>
<dbReference type="EMBL" id="JH795855">
    <property type="protein sequence ID" value="EJU06514.1"/>
    <property type="molecule type" value="Genomic_DNA"/>
</dbReference>
<protein>
    <submittedName>
        <fullName evidence="2">Uncharacterized protein</fullName>
    </submittedName>
</protein>
<evidence type="ECO:0000256" key="1">
    <source>
        <dbReference type="SAM" id="MobiDB-lite"/>
    </source>
</evidence>
<feature type="compositionally biased region" description="Polar residues" evidence="1">
    <location>
        <begin position="142"/>
        <end position="171"/>
    </location>
</feature>
<name>M5GBY3_DACPD</name>
<feature type="non-terminal residue" evidence="2">
    <location>
        <position position="270"/>
    </location>
</feature>
<gene>
    <name evidence="2" type="ORF">DACRYDRAFT_19637</name>
</gene>
<feature type="compositionally biased region" description="Low complexity" evidence="1">
    <location>
        <begin position="76"/>
        <end position="101"/>
    </location>
</feature>
<feature type="compositionally biased region" description="Low complexity" evidence="1">
    <location>
        <begin position="224"/>
        <end position="241"/>
    </location>
</feature>
<accession>M5GBY3</accession>
<reference evidence="2 3" key="1">
    <citation type="journal article" date="2012" name="Science">
        <title>The Paleozoic origin of enzymatic lignin decomposition reconstructed from 31 fungal genomes.</title>
        <authorList>
            <person name="Floudas D."/>
            <person name="Binder M."/>
            <person name="Riley R."/>
            <person name="Barry K."/>
            <person name="Blanchette R.A."/>
            <person name="Henrissat B."/>
            <person name="Martinez A.T."/>
            <person name="Otillar R."/>
            <person name="Spatafora J.W."/>
            <person name="Yadav J.S."/>
            <person name="Aerts A."/>
            <person name="Benoit I."/>
            <person name="Boyd A."/>
            <person name="Carlson A."/>
            <person name="Copeland A."/>
            <person name="Coutinho P.M."/>
            <person name="de Vries R.P."/>
            <person name="Ferreira P."/>
            <person name="Findley K."/>
            <person name="Foster B."/>
            <person name="Gaskell J."/>
            <person name="Glotzer D."/>
            <person name="Gorecki P."/>
            <person name="Heitman J."/>
            <person name="Hesse C."/>
            <person name="Hori C."/>
            <person name="Igarashi K."/>
            <person name="Jurgens J.A."/>
            <person name="Kallen N."/>
            <person name="Kersten P."/>
            <person name="Kohler A."/>
            <person name="Kuees U."/>
            <person name="Kumar T.K.A."/>
            <person name="Kuo A."/>
            <person name="LaButti K."/>
            <person name="Larrondo L.F."/>
            <person name="Lindquist E."/>
            <person name="Ling A."/>
            <person name="Lombard V."/>
            <person name="Lucas S."/>
            <person name="Lundell T."/>
            <person name="Martin R."/>
            <person name="McLaughlin D.J."/>
            <person name="Morgenstern I."/>
            <person name="Morin E."/>
            <person name="Murat C."/>
            <person name="Nagy L.G."/>
            <person name="Nolan M."/>
            <person name="Ohm R.A."/>
            <person name="Patyshakuliyeva A."/>
            <person name="Rokas A."/>
            <person name="Ruiz-Duenas F.J."/>
            <person name="Sabat G."/>
            <person name="Salamov A."/>
            <person name="Samejima M."/>
            <person name="Schmutz J."/>
            <person name="Slot J.C."/>
            <person name="St John F."/>
            <person name="Stenlid J."/>
            <person name="Sun H."/>
            <person name="Sun S."/>
            <person name="Syed K."/>
            <person name="Tsang A."/>
            <person name="Wiebenga A."/>
            <person name="Young D."/>
            <person name="Pisabarro A."/>
            <person name="Eastwood D.C."/>
            <person name="Martin F."/>
            <person name="Cullen D."/>
            <person name="Grigoriev I.V."/>
            <person name="Hibbett D.S."/>
        </authorList>
    </citation>
    <scope>NUCLEOTIDE SEQUENCE [LARGE SCALE GENOMIC DNA]</scope>
    <source>
        <strain evidence="2 3">DJM-731 SS1</strain>
    </source>
</reference>
<feature type="compositionally biased region" description="Pro residues" evidence="1">
    <location>
        <begin position="1"/>
        <end position="11"/>
    </location>
</feature>
<dbReference type="RefSeq" id="XP_040633408.1">
    <property type="nucleotide sequence ID" value="XM_040771599.1"/>
</dbReference>
<feature type="compositionally biased region" description="Low complexity" evidence="1">
    <location>
        <begin position="197"/>
        <end position="209"/>
    </location>
</feature>
<sequence length="270" mass="28499">MGNRDPLPPTVSPRESSSTVSADTAQDWAKDVRWLVLPQELAQHRYSDESKTSNQGKIVVRRSQSQRTSSRHPNTSGSSHLPLASAPPSRSLSTRSAPAPAVLEPTKAPTAAPSRRNSSSVRSERALPASTSAAAFVPATPTYVSASDSASDQQRTRTKSASMPMQTRTQALSSPPLPSLPHSYSVPLPRHPRPPHSAHSAHSALSPHPRMSDVPELDEDLLHVGSAASSLPSSSTVRPGSTVPPPPPPPTPAVTPCSAPVRAPSIRPRT</sequence>
<organism evidence="2 3">
    <name type="scientific">Dacryopinax primogenitus (strain DJM 731)</name>
    <name type="common">Brown rot fungus</name>
    <dbReference type="NCBI Taxonomy" id="1858805"/>
    <lineage>
        <taxon>Eukaryota</taxon>
        <taxon>Fungi</taxon>
        <taxon>Dikarya</taxon>
        <taxon>Basidiomycota</taxon>
        <taxon>Agaricomycotina</taxon>
        <taxon>Dacrymycetes</taxon>
        <taxon>Dacrymycetales</taxon>
        <taxon>Dacrymycetaceae</taxon>
        <taxon>Dacryopinax</taxon>
    </lineage>
</organism>
<dbReference type="HOGENOM" id="CLU_1032678_0_0_1"/>
<feature type="compositionally biased region" description="Polar residues" evidence="1">
    <location>
        <begin position="13"/>
        <end position="24"/>
    </location>
</feature>
<keyword evidence="3" id="KW-1185">Reference proteome</keyword>
<feature type="compositionally biased region" description="Basic and acidic residues" evidence="1">
    <location>
        <begin position="42"/>
        <end position="51"/>
    </location>
</feature>